<evidence type="ECO:0000313" key="1">
    <source>
        <dbReference type="EMBL" id="TYO74511.1"/>
    </source>
</evidence>
<proteinExistence type="predicted"/>
<comment type="caution">
    <text evidence="1">The sequence shown here is derived from an EMBL/GenBank/DDBJ whole genome shotgun (WGS) entry which is preliminary data.</text>
</comment>
<dbReference type="Proteomes" id="UP000323075">
    <property type="component" value="Unassembled WGS sequence"/>
</dbReference>
<reference evidence="1 2" key="1">
    <citation type="submission" date="2019-07" db="EMBL/GenBank/DDBJ databases">
        <title>Genomic Encyclopedia of Archaeal and Bacterial Type Strains, Phase II (KMG-II): from individual species to whole genera.</title>
        <authorList>
            <person name="Goeker M."/>
        </authorList>
    </citation>
    <scope>NUCLEOTIDE SEQUENCE [LARGE SCALE GENOMIC DNA]</scope>
    <source>
        <strain evidence="1 2">DSM 3754</strain>
    </source>
</reference>
<gene>
    <name evidence="1" type="ORF">APQ99_02329</name>
</gene>
<sequence length="76" mass="8910">MEACCVDDHRDSHDESCTDDASVEGFRSYEQYKCEYWNEEQTTNSYDSFLGFCLHELLLEPLNLKLLLPVWGLSRL</sequence>
<dbReference type="EMBL" id="VRYN01000014">
    <property type="protein sequence ID" value="TYO74511.1"/>
    <property type="molecule type" value="Genomic_DNA"/>
</dbReference>
<protein>
    <submittedName>
        <fullName evidence="1">Uncharacterized protein</fullName>
    </submittedName>
</protein>
<organism evidence="1 2">
    <name type="scientific">Halobacterium salinarum (strain ATCC 33171 / DSM 3754 / JCM 8978 / NBRC 102687 / NCIMB 764 / 91-R6)</name>
    <dbReference type="NCBI Taxonomy" id="2597657"/>
    <lineage>
        <taxon>Archaea</taxon>
        <taxon>Methanobacteriati</taxon>
        <taxon>Methanobacteriota</taxon>
        <taxon>Stenosarchaea group</taxon>
        <taxon>Halobacteria</taxon>
        <taxon>Halobacteriales</taxon>
        <taxon>Halobacteriaceae</taxon>
        <taxon>Halobacterium</taxon>
    </lineage>
</organism>
<name>A0A663A781_HALS9</name>
<accession>A0A663A781</accession>
<evidence type="ECO:0000313" key="2">
    <source>
        <dbReference type="Proteomes" id="UP000323075"/>
    </source>
</evidence>
<dbReference type="AlphaFoldDB" id="A0A663A781"/>